<dbReference type="PROSITE" id="PS00028">
    <property type="entry name" value="ZINC_FINGER_C2H2_1"/>
    <property type="match status" value="1"/>
</dbReference>
<protein>
    <submittedName>
        <fullName evidence="4">C2H2-type domain-containing protein</fullName>
    </submittedName>
</protein>
<organism evidence="3 4">
    <name type="scientific">Panagrellus redivivus</name>
    <name type="common">Microworm</name>
    <dbReference type="NCBI Taxonomy" id="6233"/>
    <lineage>
        <taxon>Eukaryota</taxon>
        <taxon>Metazoa</taxon>
        <taxon>Ecdysozoa</taxon>
        <taxon>Nematoda</taxon>
        <taxon>Chromadorea</taxon>
        <taxon>Rhabditida</taxon>
        <taxon>Tylenchina</taxon>
        <taxon>Panagrolaimomorpha</taxon>
        <taxon>Panagrolaimoidea</taxon>
        <taxon>Panagrolaimidae</taxon>
        <taxon>Panagrellus</taxon>
    </lineage>
</organism>
<evidence type="ECO:0000313" key="3">
    <source>
        <dbReference type="Proteomes" id="UP000492821"/>
    </source>
</evidence>
<feature type="region of interest" description="Disordered" evidence="1">
    <location>
        <begin position="423"/>
        <end position="447"/>
    </location>
</feature>
<reference evidence="3" key="1">
    <citation type="journal article" date="2013" name="Genetics">
        <title>The draft genome and transcriptome of Panagrellus redivivus are shaped by the harsh demands of a free-living lifestyle.</title>
        <authorList>
            <person name="Srinivasan J."/>
            <person name="Dillman A.R."/>
            <person name="Macchietto M.G."/>
            <person name="Heikkinen L."/>
            <person name="Lakso M."/>
            <person name="Fracchia K.M."/>
            <person name="Antoshechkin I."/>
            <person name="Mortazavi A."/>
            <person name="Wong G."/>
            <person name="Sternberg P.W."/>
        </authorList>
    </citation>
    <scope>NUCLEOTIDE SEQUENCE [LARGE SCALE GENOMIC DNA]</scope>
    <source>
        <strain evidence="3">MT8872</strain>
    </source>
</reference>
<evidence type="ECO:0000259" key="2">
    <source>
        <dbReference type="PROSITE" id="PS00028"/>
    </source>
</evidence>
<dbReference type="WBParaSite" id="Pan_g20215.t1">
    <property type="protein sequence ID" value="Pan_g20215.t1"/>
    <property type="gene ID" value="Pan_g20215"/>
</dbReference>
<dbReference type="Proteomes" id="UP000492821">
    <property type="component" value="Unassembled WGS sequence"/>
</dbReference>
<proteinExistence type="predicted"/>
<sequence length="447" mass="50702">MEVFAPIEISMPSLQHKHPVIIYDSKRWPGRSSEWYFHKENRISGYSVYRCVRCKSDNEKAKRSGKGSLGAPARIYVQNDHFMCDPDFPVGEHLCNFENNPDCESSHVYAKRAILEANMDMRQNPEQPISKYVKMLTMFENDNSNYAHLDEDTRRRAQTLLNRVGQGFNARKRGLKMNYLLGKRQKMALEQIENTGDQVAVAVQTEANAEADGTERERSMSAMSQDDVVDIEATDDADLNVSGDADVVTHVLLDPPGDFVSTTKARKNRIVKDRLPCGCGDCDRYFKSTASRTRHRTKMHKEMTFLDTEEDLYIFRKTLEDQGVTDVLTEPEVPPLPFAVHWTPPPPTLPAETYDEAATNTAIFQSNISDLLNSIHNLSFFLPSDKAVHSQLCDDLNAIIEKYAPLQAPNVEDVQEVEETVELEESCPNLLPNRNKEKPEIEAEADL</sequence>
<evidence type="ECO:0000313" key="4">
    <source>
        <dbReference type="WBParaSite" id="Pan_g20215.t1"/>
    </source>
</evidence>
<keyword evidence="3" id="KW-1185">Reference proteome</keyword>
<accession>A0A7E4VGG4</accession>
<reference evidence="4" key="2">
    <citation type="submission" date="2020-10" db="UniProtKB">
        <authorList>
            <consortium name="WormBaseParasite"/>
        </authorList>
    </citation>
    <scope>IDENTIFICATION</scope>
</reference>
<dbReference type="InterPro" id="IPR013087">
    <property type="entry name" value="Znf_C2H2_type"/>
</dbReference>
<feature type="domain" description="C2H2-type" evidence="2">
    <location>
        <begin position="277"/>
        <end position="300"/>
    </location>
</feature>
<name>A0A7E4VGG4_PANRE</name>
<dbReference type="AlphaFoldDB" id="A0A7E4VGG4"/>
<evidence type="ECO:0000256" key="1">
    <source>
        <dbReference type="SAM" id="MobiDB-lite"/>
    </source>
</evidence>